<gene>
    <name evidence="2" type="ORF">TMES_11790</name>
</gene>
<keyword evidence="3" id="KW-1185">Reference proteome</keyword>
<dbReference type="EMBL" id="JFKA01000004">
    <property type="protein sequence ID" value="OSQ38484.1"/>
    <property type="molecule type" value="Genomic_DNA"/>
</dbReference>
<protein>
    <submittedName>
        <fullName evidence="2">Uncharacterized protein</fullName>
    </submittedName>
</protein>
<name>A0A1Y2L0Z2_9PROT</name>
<accession>A0A1Y2L0Z2</accession>
<comment type="caution">
    <text evidence="2">The sequence shown here is derived from an EMBL/GenBank/DDBJ whole genome shotgun (WGS) entry which is preliminary data.</text>
</comment>
<organism evidence="2 3">
    <name type="scientific">Thalassospira mesophila</name>
    <dbReference type="NCBI Taxonomy" id="1293891"/>
    <lineage>
        <taxon>Bacteria</taxon>
        <taxon>Pseudomonadati</taxon>
        <taxon>Pseudomonadota</taxon>
        <taxon>Alphaproteobacteria</taxon>
        <taxon>Rhodospirillales</taxon>
        <taxon>Thalassospiraceae</taxon>
        <taxon>Thalassospira</taxon>
    </lineage>
</organism>
<evidence type="ECO:0000313" key="2">
    <source>
        <dbReference type="EMBL" id="OSQ38484.1"/>
    </source>
</evidence>
<sequence>MPQTPKNETGRGEPGSLFWGTDGLGETSQTHMQAFGVQIVVGDNDIRPWRNTREGRIAIDAAFDR</sequence>
<proteinExistence type="predicted"/>
<evidence type="ECO:0000313" key="3">
    <source>
        <dbReference type="Proteomes" id="UP000193391"/>
    </source>
</evidence>
<feature type="region of interest" description="Disordered" evidence="1">
    <location>
        <begin position="1"/>
        <end position="25"/>
    </location>
</feature>
<evidence type="ECO:0000256" key="1">
    <source>
        <dbReference type="SAM" id="MobiDB-lite"/>
    </source>
</evidence>
<dbReference type="Proteomes" id="UP000193391">
    <property type="component" value="Unassembled WGS sequence"/>
</dbReference>
<reference evidence="2 3" key="1">
    <citation type="submission" date="2014-03" db="EMBL/GenBank/DDBJ databases">
        <title>The draft genome sequence of Thalassospira mesophila JCM 18969.</title>
        <authorList>
            <person name="Lai Q."/>
            <person name="Shao Z."/>
        </authorList>
    </citation>
    <scope>NUCLEOTIDE SEQUENCE [LARGE SCALE GENOMIC DNA]</scope>
    <source>
        <strain evidence="2 3">JCM 18969</strain>
    </source>
</reference>
<dbReference type="AlphaFoldDB" id="A0A1Y2L0Z2"/>